<proteinExistence type="predicted"/>
<sequence>MEDFINLPTISTSMTPDFVDSKTCRQWLALLPMINVPQAHFELLEALVKFNRAEIPALDRLKALEMLREPASYLNDANAKRYIGRSLPMTSGERDIWQANVQLWRVMANGYKHCLKAAVDGDETVTEYTALSNQRSLRYLGLALREYAMACQEIPQELWEDLHGMYRVAERGHSLRAVKDSMNNQAQASSCTAVYVQALLLDVAKPSGSSAKHLLWIEKLLDRWSSYVTVHNEPPASTPTKIMVDTGGSGILYQEKELKGAARYLDTSQLAKSLSKRIKLLRMGETPTQLGLGDEFPGEVCEPLLLTCFQQWCKGGEERNYQRRPIKGSVEMALTMPAIHYFISGVPFDQPAKPHEIKGQSIEAFQIFGHSVESAVKTVATGVGFPAERWEVFDQSAMGYGLSKTAGTGERVQQNQLVGIRTEDGGDMLVGMFRWLIQTLDGRLLVGIRMMPGIPKAVSVRATGLSPSGANMFVQALLLPGLAALRSEMSLLLPPGWFRQSRILEMNQDDKLRRVKLLSLLDRGSDFERISFETLPDRSAP</sequence>
<evidence type="ECO:0000313" key="1">
    <source>
        <dbReference type="EMBL" id="MBB5018341.1"/>
    </source>
</evidence>
<comment type="caution">
    <text evidence="1">The sequence shown here is derived from an EMBL/GenBank/DDBJ whole genome shotgun (WGS) entry which is preliminary data.</text>
</comment>
<reference evidence="1 2" key="1">
    <citation type="submission" date="2020-08" db="EMBL/GenBank/DDBJ databases">
        <title>Genomic Encyclopedia of Type Strains, Phase IV (KMG-IV): sequencing the most valuable type-strain genomes for metagenomic binning, comparative biology and taxonomic classification.</title>
        <authorList>
            <person name="Goeker M."/>
        </authorList>
    </citation>
    <scope>NUCLEOTIDE SEQUENCE [LARGE SCALE GENOMIC DNA]</scope>
    <source>
        <strain evidence="1 2">DSM 27165</strain>
    </source>
</reference>
<accession>A0A840MT01</accession>
<dbReference type="EMBL" id="JACHHY010000008">
    <property type="protein sequence ID" value="MBB5018341.1"/>
    <property type="molecule type" value="Genomic_DNA"/>
</dbReference>
<gene>
    <name evidence="1" type="ORF">HNQ59_001629</name>
</gene>
<protein>
    <submittedName>
        <fullName evidence="1">Uncharacterized protein</fullName>
    </submittedName>
</protein>
<organism evidence="1 2">
    <name type="scientific">Chitinivorax tropicus</name>
    <dbReference type="NCBI Taxonomy" id="714531"/>
    <lineage>
        <taxon>Bacteria</taxon>
        <taxon>Pseudomonadati</taxon>
        <taxon>Pseudomonadota</taxon>
        <taxon>Betaproteobacteria</taxon>
        <taxon>Chitinivorax</taxon>
    </lineage>
</organism>
<evidence type="ECO:0000313" key="2">
    <source>
        <dbReference type="Proteomes" id="UP000575898"/>
    </source>
</evidence>
<keyword evidence="2" id="KW-1185">Reference proteome</keyword>
<dbReference type="RefSeq" id="WP_184037473.1">
    <property type="nucleotide sequence ID" value="NZ_JACHHY010000008.1"/>
</dbReference>
<dbReference type="AlphaFoldDB" id="A0A840MT01"/>
<name>A0A840MT01_9PROT</name>
<dbReference type="Proteomes" id="UP000575898">
    <property type="component" value="Unassembled WGS sequence"/>
</dbReference>